<reference evidence="1" key="1">
    <citation type="submission" date="2021-01" db="EMBL/GenBank/DDBJ databases">
        <title>Whole genome shotgun sequence of Sinosporangium siamense NBRC 109515.</title>
        <authorList>
            <person name="Komaki H."/>
            <person name="Tamura T."/>
        </authorList>
    </citation>
    <scope>NUCLEOTIDE SEQUENCE</scope>
    <source>
        <strain evidence="1">NBRC 109515</strain>
    </source>
</reference>
<dbReference type="Gene3D" id="3.40.50.300">
    <property type="entry name" value="P-loop containing nucleotide triphosphate hydrolases"/>
    <property type="match status" value="1"/>
</dbReference>
<comment type="caution">
    <text evidence="1">The sequence shown here is derived from an EMBL/GenBank/DDBJ whole genome shotgun (WGS) entry which is preliminary data.</text>
</comment>
<proteinExistence type="predicted"/>
<dbReference type="EMBL" id="BOOW01000006">
    <property type="protein sequence ID" value="GII90737.1"/>
    <property type="molecule type" value="Genomic_DNA"/>
</dbReference>
<dbReference type="PANTHER" id="PTHR36978:SF4">
    <property type="entry name" value="P-LOOP CONTAINING NUCLEOSIDE TRIPHOSPHATE HYDROLASE PROTEIN"/>
    <property type="match status" value="1"/>
</dbReference>
<dbReference type="InterPro" id="IPR040632">
    <property type="entry name" value="Sulfotransfer_4"/>
</dbReference>
<protein>
    <recommendedName>
        <fullName evidence="3">Sulfotransferase family protein</fullName>
    </recommendedName>
</protein>
<keyword evidence="2" id="KW-1185">Reference proteome</keyword>
<dbReference type="Proteomes" id="UP000606172">
    <property type="component" value="Unassembled WGS sequence"/>
</dbReference>
<gene>
    <name evidence="1" type="ORF">Ssi02_09680</name>
</gene>
<accession>A0A919V699</accession>
<evidence type="ECO:0008006" key="3">
    <source>
        <dbReference type="Google" id="ProtNLM"/>
    </source>
</evidence>
<organism evidence="1 2">
    <name type="scientific">Sinosporangium siamense</name>
    <dbReference type="NCBI Taxonomy" id="1367973"/>
    <lineage>
        <taxon>Bacteria</taxon>
        <taxon>Bacillati</taxon>
        <taxon>Actinomycetota</taxon>
        <taxon>Actinomycetes</taxon>
        <taxon>Streptosporangiales</taxon>
        <taxon>Streptosporangiaceae</taxon>
        <taxon>Sinosporangium</taxon>
    </lineage>
</organism>
<dbReference type="InterPro" id="IPR027417">
    <property type="entry name" value="P-loop_NTPase"/>
</dbReference>
<sequence>MKSDVEGVGTLEIIGAGFGRTGTLSMKAALERLGFGPCYHAIEFMTHPDHPAKWESAFAGKPDWESVFEGYRSTVDFPGAAFWRELADAYPQAKVILTTRDPESWYASVQATILTTMESRDGAPANDALDWFRKLSEKISDKQTAIEWFNEHNEAVRAYIPADRLLDFEVNQG</sequence>
<evidence type="ECO:0000313" key="2">
    <source>
        <dbReference type="Proteomes" id="UP000606172"/>
    </source>
</evidence>
<dbReference type="AlphaFoldDB" id="A0A919V699"/>
<dbReference type="PANTHER" id="PTHR36978">
    <property type="entry name" value="P-LOOP CONTAINING NUCLEOTIDE TRIPHOSPHATE HYDROLASE"/>
    <property type="match status" value="1"/>
</dbReference>
<dbReference type="SUPFAM" id="SSF52540">
    <property type="entry name" value="P-loop containing nucleoside triphosphate hydrolases"/>
    <property type="match status" value="1"/>
</dbReference>
<evidence type="ECO:0000313" key="1">
    <source>
        <dbReference type="EMBL" id="GII90737.1"/>
    </source>
</evidence>
<name>A0A919V699_9ACTN</name>
<dbReference type="Pfam" id="PF17784">
    <property type="entry name" value="Sulfotransfer_4"/>
    <property type="match status" value="1"/>
</dbReference>